<dbReference type="PANTHER" id="PTHR43539">
    <property type="entry name" value="FLAVIN-BINDING MONOOXYGENASE-LIKE PROTEIN (AFU_ORTHOLOGUE AFUA_4G09220)"/>
    <property type="match status" value="1"/>
</dbReference>
<dbReference type="Gene3D" id="3.50.50.60">
    <property type="entry name" value="FAD/NAD(P)-binding domain"/>
    <property type="match status" value="1"/>
</dbReference>
<dbReference type="InterPro" id="IPR050982">
    <property type="entry name" value="Auxin_biosynth/cation_transpt"/>
</dbReference>
<keyword evidence="4" id="KW-1185">Reference proteome</keyword>
<evidence type="ECO:0008006" key="5">
    <source>
        <dbReference type="Google" id="ProtNLM"/>
    </source>
</evidence>
<organism evidence="3 4">
    <name type="scientific">Phialemonium thermophilum</name>
    <dbReference type="NCBI Taxonomy" id="223376"/>
    <lineage>
        <taxon>Eukaryota</taxon>
        <taxon>Fungi</taxon>
        <taxon>Dikarya</taxon>
        <taxon>Ascomycota</taxon>
        <taxon>Pezizomycotina</taxon>
        <taxon>Sordariomycetes</taxon>
        <taxon>Sordariomycetidae</taxon>
        <taxon>Cephalothecales</taxon>
        <taxon>Cephalothecaceae</taxon>
        <taxon>Phialemonium</taxon>
    </lineage>
</organism>
<proteinExistence type="predicted"/>
<evidence type="ECO:0000313" key="3">
    <source>
        <dbReference type="EMBL" id="KAL1876875.1"/>
    </source>
</evidence>
<comment type="caution">
    <text evidence="3">The sequence shown here is derived from an EMBL/GenBank/DDBJ whole genome shotgun (WGS) entry which is preliminary data.</text>
</comment>
<dbReference type="SUPFAM" id="SSF51905">
    <property type="entry name" value="FAD/NAD(P)-binding domain"/>
    <property type="match status" value="1"/>
</dbReference>
<evidence type="ECO:0000256" key="2">
    <source>
        <dbReference type="SAM" id="MobiDB-lite"/>
    </source>
</evidence>
<name>A0ABR3XM96_9PEZI</name>
<sequence length="642" mass="71357">MGSVAAQETRDVPSSQRCEPGSINVPIPKSWPATAGDTSIDPAAVSAKIIDSFGAALAKKDYKAIAELFAEDGFWRDHLALSWDLRTVKGRDAIVARLEETGAPLTSVTIDTTSAWRAPRFNYFDGHDRFQGIQFCLKIDTHVGSGRGLVRLIDVQGTWKVWTFYTVLTTLRGFEEPVGPRRPKGVQHGANPGRKNWLDRRIEETNFENGSPAVLIIGGGQAGLTAHARLKMLNIPTLVVDKNNAIGDNWRKRYHQLVLHDPVWYDHLPYLHFPETWPIFTPKDKLAEWLELYTKVLELNIWTRSTPESATWDDNEKQWTVQVRRGLPDGTTELRTLHPKHIIQATGHSGKPFMPAVPGMDSFKGDLLVHSSKFPGARPLDIKRGERKKAVVVGACNSSHDICQDYYERGYDVTMIQRSTTCVVSSEAATDILLGSAYSETGPPVEDADLQGWSWPAELHKLHHHDLTERQVAHDSELLDALARAGFGLDRGPDDCGLLYKYLQRGGGYYFEVGASRLVAEGKIRVRRGREVVEVLPNGLRLGAPSAGSDNGPDVVEADEIVFATGYDNMRSEARNIFGDAVADRVGGVWGFDETREIRGVWRPSGHPGFWFHGGNLAICRYFSRILALQIKAQLEGLMPLV</sequence>
<feature type="region of interest" description="Disordered" evidence="2">
    <location>
        <begin position="1"/>
        <end position="31"/>
    </location>
</feature>
<dbReference type="InterPro" id="IPR032710">
    <property type="entry name" value="NTF2-like_dom_sf"/>
</dbReference>
<dbReference type="Proteomes" id="UP001586593">
    <property type="component" value="Unassembled WGS sequence"/>
</dbReference>
<gene>
    <name evidence="3" type="ORF">VTK73DRAFT_9105</name>
</gene>
<evidence type="ECO:0000256" key="1">
    <source>
        <dbReference type="ARBA" id="ARBA00023002"/>
    </source>
</evidence>
<dbReference type="InterPro" id="IPR036188">
    <property type="entry name" value="FAD/NAD-bd_sf"/>
</dbReference>
<evidence type="ECO:0000313" key="4">
    <source>
        <dbReference type="Proteomes" id="UP001586593"/>
    </source>
</evidence>
<reference evidence="3 4" key="1">
    <citation type="journal article" date="2024" name="Commun. Biol.">
        <title>Comparative genomic analysis of thermophilic fungi reveals convergent evolutionary adaptations and gene losses.</title>
        <authorList>
            <person name="Steindorff A.S."/>
            <person name="Aguilar-Pontes M.V."/>
            <person name="Robinson A.J."/>
            <person name="Andreopoulos B."/>
            <person name="LaButti K."/>
            <person name="Kuo A."/>
            <person name="Mondo S."/>
            <person name="Riley R."/>
            <person name="Otillar R."/>
            <person name="Haridas S."/>
            <person name="Lipzen A."/>
            <person name="Grimwood J."/>
            <person name="Schmutz J."/>
            <person name="Clum A."/>
            <person name="Reid I.D."/>
            <person name="Moisan M.C."/>
            <person name="Butler G."/>
            <person name="Nguyen T.T.M."/>
            <person name="Dewar K."/>
            <person name="Conant G."/>
            <person name="Drula E."/>
            <person name="Henrissat B."/>
            <person name="Hansel C."/>
            <person name="Singer S."/>
            <person name="Hutchinson M.I."/>
            <person name="de Vries R.P."/>
            <person name="Natvig D.O."/>
            <person name="Powell A.J."/>
            <person name="Tsang A."/>
            <person name="Grigoriev I.V."/>
        </authorList>
    </citation>
    <scope>NUCLEOTIDE SEQUENCE [LARGE SCALE GENOMIC DNA]</scope>
    <source>
        <strain evidence="3 4">ATCC 24622</strain>
    </source>
</reference>
<dbReference type="SUPFAM" id="SSF54427">
    <property type="entry name" value="NTF2-like"/>
    <property type="match status" value="1"/>
</dbReference>
<keyword evidence="1" id="KW-0560">Oxidoreductase</keyword>
<accession>A0ABR3XM96</accession>
<dbReference type="PANTHER" id="PTHR43539:SF68">
    <property type="entry name" value="FLAVIN-BINDING MONOOXYGENASE-LIKE PROTEIN (AFU_ORTHOLOGUE AFUA_4G09220)"/>
    <property type="match status" value="1"/>
</dbReference>
<protein>
    <recommendedName>
        <fullName evidence="5">FAD/NAD(P)-binding domain-containing protein</fullName>
    </recommendedName>
</protein>
<dbReference type="Gene3D" id="3.10.450.50">
    <property type="match status" value="1"/>
</dbReference>
<dbReference type="EMBL" id="JAZHXJ010000072">
    <property type="protein sequence ID" value="KAL1876875.1"/>
    <property type="molecule type" value="Genomic_DNA"/>
</dbReference>
<dbReference type="Pfam" id="PF13738">
    <property type="entry name" value="Pyr_redox_3"/>
    <property type="match status" value="1"/>
</dbReference>